<keyword evidence="1" id="KW-0805">Transcription regulation</keyword>
<organism evidence="5 6">
    <name type="scientific">Cytobacillus solani</name>
    <dbReference type="NCBI Taxonomy" id="1637975"/>
    <lineage>
        <taxon>Bacteria</taxon>
        <taxon>Bacillati</taxon>
        <taxon>Bacillota</taxon>
        <taxon>Bacilli</taxon>
        <taxon>Bacillales</taxon>
        <taxon>Bacillaceae</taxon>
        <taxon>Cytobacillus</taxon>
    </lineage>
</organism>
<evidence type="ECO:0000256" key="3">
    <source>
        <dbReference type="ARBA" id="ARBA00023163"/>
    </source>
</evidence>
<name>A0A0Q3QIY5_9BACI</name>
<evidence type="ECO:0000256" key="2">
    <source>
        <dbReference type="ARBA" id="ARBA00023125"/>
    </source>
</evidence>
<dbReference type="PATRIC" id="fig|1637975.4.peg.321"/>
<dbReference type="Pfam" id="PF13463">
    <property type="entry name" value="HTH_27"/>
    <property type="match status" value="1"/>
</dbReference>
<keyword evidence="2" id="KW-0238">DNA-binding</keyword>
<dbReference type="PANTHER" id="PTHR42756">
    <property type="entry name" value="TRANSCRIPTIONAL REGULATOR, MARR"/>
    <property type="match status" value="1"/>
</dbReference>
<dbReference type="STRING" id="1637975.AN957_03280"/>
<dbReference type="GO" id="GO:0003700">
    <property type="term" value="F:DNA-binding transcription factor activity"/>
    <property type="evidence" value="ECO:0007669"/>
    <property type="project" value="InterPro"/>
</dbReference>
<evidence type="ECO:0000256" key="1">
    <source>
        <dbReference type="ARBA" id="ARBA00023015"/>
    </source>
</evidence>
<comment type="caution">
    <text evidence="5">The sequence shown here is derived from an EMBL/GenBank/DDBJ whole genome shotgun (WGS) entry which is preliminary data.</text>
</comment>
<sequence>MEGFFQRYLSLYRSLITTLNELLSAYELSYSLWQVIYHIKNNGPSTLVDISSRYNVEKPTITRRVHRLEELQMVKQIPGKDRREKVIQLTELGDKIYQECRKKITDLENSVMEGVAKDEQKAAFHTLPKIQENLFNREGNKSE</sequence>
<gene>
    <name evidence="5" type="ORF">AN957_03280</name>
</gene>
<dbReference type="EMBL" id="LJIX01000006">
    <property type="protein sequence ID" value="KQL17729.1"/>
    <property type="molecule type" value="Genomic_DNA"/>
</dbReference>
<dbReference type="RefSeq" id="WP_056682261.1">
    <property type="nucleotide sequence ID" value="NZ_CP085712.1"/>
</dbReference>
<dbReference type="SUPFAM" id="SSF46785">
    <property type="entry name" value="Winged helix' DNA-binding domain"/>
    <property type="match status" value="1"/>
</dbReference>
<keyword evidence="3" id="KW-0804">Transcription</keyword>
<dbReference type="PROSITE" id="PS50995">
    <property type="entry name" value="HTH_MARR_2"/>
    <property type="match status" value="1"/>
</dbReference>
<dbReference type="PANTHER" id="PTHR42756:SF1">
    <property type="entry name" value="TRANSCRIPTIONAL REPRESSOR OF EMRAB OPERON"/>
    <property type="match status" value="1"/>
</dbReference>
<accession>A0A0Q3QIY5</accession>
<dbReference type="InterPro" id="IPR000835">
    <property type="entry name" value="HTH_MarR-typ"/>
</dbReference>
<proteinExistence type="predicted"/>
<dbReference type="Proteomes" id="UP000050996">
    <property type="component" value="Unassembled WGS sequence"/>
</dbReference>
<evidence type="ECO:0000313" key="5">
    <source>
        <dbReference type="EMBL" id="KQL17729.1"/>
    </source>
</evidence>
<dbReference type="SMART" id="SM00347">
    <property type="entry name" value="HTH_MARR"/>
    <property type="match status" value="1"/>
</dbReference>
<reference evidence="5 6" key="1">
    <citation type="submission" date="2015-09" db="EMBL/GenBank/DDBJ databases">
        <title>Genome sequencing project for genomic taxonomy and phylogenomics of Bacillus-like bacteria.</title>
        <authorList>
            <person name="Liu B."/>
            <person name="Wang J."/>
            <person name="Zhu Y."/>
            <person name="Liu G."/>
            <person name="Chen Q."/>
            <person name="Chen Z."/>
            <person name="Lan J."/>
            <person name="Che J."/>
            <person name="Ge C."/>
            <person name="Shi H."/>
            <person name="Pan Z."/>
            <person name="Liu X."/>
        </authorList>
    </citation>
    <scope>NUCLEOTIDE SEQUENCE [LARGE SCALE GENOMIC DNA]</scope>
    <source>
        <strain evidence="5 6">FJAT-18043</strain>
    </source>
</reference>
<keyword evidence="6" id="KW-1185">Reference proteome</keyword>
<dbReference type="GO" id="GO:0003677">
    <property type="term" value="F:DNA binding"/>
    <property type="evidence" value="ECO:0007669"/>
    <property type="project" value="UniProtKB-KW"/>
</dbReference>
<feature type="domain" description="HTH marR-type" evidence="4">
    <location>
        <begin position="1"/>
        <end position="132"/>
    </location>
</feature>
<dbReference type="Gene3D" id="1.10.10.10">
    <property type="entry name" value="Winged helix-like DNA-binding domain superfamily/Winged helix DNA-binding domain"/>
    <property type="match status" value="1"/>
</dbReference>
<evidence type="ECO:0000259" key="4">
    <source>
        <dbReference type="PROSITE" id="PS50995"/>
    </source>
</evidence>
<dbReference type="InterPro" id="IPR036388">
    <property type="entry name" value="WH-like_DNA-bd_sf"/>
</dbReference>
<dbReference type="InterPro" id="IPR036390">
    <property type="entry name" value="WH_DNA-bd_sf"/>
</dbReference>
<evidence type="ECO:0000313" key="6">
    <source>
        <dbReference type="Proteomes" id="UP000050996"/>
    </source>
</evidence>
<dbReference type="AlphaFoldDB" id="A0A0Q3QIY5"/>
<protein>
    <submittedName>
        <fullName evidence="5">MarR family transcriptional regulator</fullName>
    </submittedName>
</protein>